<protein>
    <submittedName>
        <fullName evidence="5">Uncharacterized protein</fullName>
    </submittedName>
</protein>
<dbReference type="PANTHER" id="PTHR34834:SF1">
    <property type="entry name" value="SPERMATID MATURATION PROTEIN 1"/>
    <property type="match status" value="1"/>
</dbReference>
<accession>A0A6A1QI40</accession>
<dbReference type="GO" id="GO:0030317">
    <property type="term" value="P:flagellated sperm motility"/>
    <property type="evidence" value="ECO:0007669"/>
    <property type="project" value="TreeGrafter"/>
</dbReference>
<gene>
    <name evidence="5" type="ORF">E2I00_008719</name>
</gene>
<evidence type="ECO:0000256" key="3">
    <source>
        <dbReference type="ARBA" id="ARBA00022989"/>
    </source>
</evidence>
<proteinExistence type="predicted"/>
<evidence type="ECO:0000313" key="6">
    <source>
        <dbReference type="Proteomes" id="UP000437017"/>
    </source>
</evidence>
<keyword evidence="2" id="KW-0812">Transmembrane</keyword>
<dbReference type="AlphaFoldDB" id="A0A6A1QI40"/>
<evidence type="ECO:0000256" key="4">
    <source>
        <dbReference type="ARBA" id="ARBA00023136"/>
    </source>
</evidence>
<evidence type="ECO:0000256" key="1">
    <source>
        <dbReference type="ARBA" id="ARBA00004167"/>
    </source>
</evidence>
<evidence type="ECO:0000313" key="5">
    <source>
        <dbReference type="EMBL" id="KAB0406026.1"/>
    </source>
</evidence>
<organism evidence="5 6">
    <name type="scientific">Balaenoptera physalus</name>
    <name type="common">Fin whale</name>
    <name type="synonym">Balaena physalus</name>
    <dbReference type="NCBI Taxonomy" id="9770"/>
    <lineage>
        <taxon>Eukaryota</taxon>
        <taxon>Metazoa</taxon>
        <taxon>Chordata</taxon>
        <taxon>Craniata</taxon>
        <taxon>Vertebrata</taxon>
        <taxon>Euteleostomi</taxon>
        <taxon>Mammalia</taxon>
        <taxon>Eutheria</taxon>
        <taxon>Laurasiatheria</taxon>
        <taxon>Artiodactyla</taxon>
        <taxon>Whippomorpha</taxon>
        <taxon>Cetacea</taxon>
        <taxon>Mysticeti</taxon>
        <taxon>Balaenopteridae</taxon>
        <taxon>Balaenoptera</taxon>
    </lineage>
</organism>
<sequence>MAERPRPQWASCHSPSTNNCQDLGNSILLLLGLIICTIRFQQTVEGRPLRSEMQSELGLEAYVYPVNPPPHSPQALSHRNSRVAYNARDVRRRLRELTRELEALSHCYPPVSGSSTAEGTGKAWVYRSLRER</sequence>
<keyword evidence="6" id="KW-1185">Reference proteome</keyword>
<keyword evidence="3" id="KW-1133">Transmembrane helix</keyword>
<comment type="subcellular location">
    <subcellularLocation>
        <location evidence="1">Membrane</location>
        <topology evidence="1">Single-pass membrane protein</topology>
    </subcellularLocation>
</comment>
<comment type="caution">
    <text evidence="5">The sequence shown here is derived from an EMBL/GenBank/DDBJ whole genome shotgun (WGS) entry which is preliminary data.</text>
</comment>
<dbReference type="GO" id="GO:0007291">
    <property type="term" value="P:sperm individualization"/>
    <property type="evidence" value="ECO:0007669"/>
    <property type="project" value="TreeGrafter"/>
</dbReference>
<name>A0A6A1QI40_BALPH</name>
<evidence type="ECO:0000256" key="2">
    <source>
        <dbReference type="ARBA" id="ARBA00022692"/>
    </source>
</evidence>
<dbReference type="GO" id="GO:0005737">
    <property type="term" value="C:cytoplasm"/>
    <property type="evidence" value="ECO:0007669"/>
    <property type="project" value="TreeGrafter"/>
</dbReference>
<dbReference type="OrthoDB" id="9447057at2759"/>
<reference evidence="5 6" key="1">
    <citation type="journal article" date="2019" name="PLoS ONE">
        <title>Genomic analyses reveal an absence of contemporary introgressive admixture between fin whales and blue whales, despite known hybrids.</title>
        <authorList>
            <person name="Westbury M.V."/>
            <person name="Petersen B."/>
            <person name="Lorenzen E.D."/>
        </authorList>
    </citation>
    <scope>NUCLEOTIDE SEQUENCE [LARGE SCALE GENOMIC DNA]</scope>
    <source>
        <strain evidence="5">FinWhale-01</strain>
    </source>
</reference>
<keyword evidence="4" id="KW-0472">Membrane</keyword>
<dbReference type="GO" id="GO:0016020">
    <property type="term" value="C:membrane"/>
    <property type="evidence" value="ECO:0007669"/>
    <property type="project" value="UniProtKB-SubCell"/>
</dbReference>
<dbReference type="EMBL" id="SGJD01000249">
    <property type="protein sequence ID" value="KAB0406026.1"/>
    <property type="molecule type" value="Genomic_DNA"/>
</dbReference>
<dbReference type="Proteomes" id="UP000437017">
    <property type="component" value="Unassembled WGS sequence"/>
</dbReference>
<dbReference type="PANTHER" id="PTHR34834">
    <property type="entry name" value="SPERMATID MATURATION PROTEIN 1"/>
    <property type="match status" value="1"/>
</dbReference>